<dbReference type="AlphaFoldDB" id="A0A1H9SNX6"/>
<dbReference type="PANTHER" id="PTHR18919:SF151">
    <property type="entry name" value="BLR2427 PROTEIN"/>
    <property type="match status" value="1"/>
</dbReference>
<dbReference type="EMBL" id="FOGZ01000014">
    <property type="protein sequence ID" value="SER86578.1"/>
    <property type="molecule type" value="Genomic_DNA"/>
</dbReference>
<feature type="domain" description="Thiolase C-terminal" evidence="6">
    <location>
        <begin position="267"/>
        <end position="383"/>
    </location>
</feature>
<evidence type="ECO:0000256" key="4">
    <source>
        <dbReference type="RuleBase" id="RU003557"/>
    </source>
</evidence>
<dbReference type="CDD" id="cd00751">
    <property type="entry name" value="thiolase"/>
    <property type="match status" value="1"/>
</dbReference>
<evidence type="ECO:0000256" key="3">
    <source>
        <dbReference type="ARBA" id="ARBA00023315"/>
    </source>
</evidence>
<proteinExistence type="inferred from homology"/>
<dbReference type="SUPFAM" id="SSF53901">
    <property type="entry name" value="Thiolase-like"/>
    <property type="match status" value="2"/>
</dbReference>
<evidence type="ECO:0000256" key="2">
    <source>
        <dbReference type="ARBA" id="ARBA00022679"/>
    </source>
</evidence>
<dbReference type="STRING" id="64702.SAMN05443377_11454"/>
<dbReference type="InterPro" id="IPR016039">
    <property type="entry name" value="Thiolase-like"/>
</dbReference>
<keyword evidence="2 4" id="KW-0808">Transferase</keyword>
<dbReference type="Pfam" id="PF00108">
    <property type="entry name" value="Thiolase_N"/>
    <property type="match status" value="1"/>
</dbReference>
<dbReference type="PIRSF" id="PIRSF000429">
    <property type="entry name" value="Ac-CoA_Ac_transf"/>
    <property type="match status" value="1"/>
</dbReference>
<sequence>MIPGSLTETDDRSPVIIGALRTPIGNRHGIFRELDTTALAAPVIGALAAQLPAGLEPSELVLGNVRGPGGNPARVAALAAGLDPRVAALTVDRQCGSGMAALEYAWHRCRSMPGVVLAGGVQAVSTQPLTAWPPTADSPARSYERAPFAPPPWNDPEMGLAADLLAEEHGIGRERQDAYALRSHQRAVTARQAGVFAAETVDIAGHHLDERPRWGFTAARLARFPPQFRTGGTVTAASSCGVSDGAAALVMVDAATHARIGVPGLRVLGCVTAGCDPDRPGWGIVPAVQGVLEHTGVGLDEISVVELNEAFAGQVLACADGLGLDERRICPDGGAIGLGHPWAASGAILLVRLFSALVRSGRGGYGLAAIAIGGGQGSAMLVQACSLTSSVAPAGRSGEELA</sequence>
<organism evidence="7 8">
    <name type="scientific">Propionibacterium cyclohexanicum</name>
    <dbReference type="NCBI Taxonomy" id="64702"/>
    <lineage>
        <taxon>Bacteria</taxon>
        <taxon>Bacillati</taxon>
        <taxon>Actinomycetota</taxon>
        <taxon>Actinomycetes</taxon>
        <taxon>Propionibacteriales</taxon>
        <taxon>Propionibacteriaceae</taxon>
        <taxon>Propionibacterium</taxon>
    </lineage>
</organism>
<keyword evidence="8" id="KW-1185">Reference proteome</keyword>
<dbReference type="InterPro" id="IPR020617">
    <property type="entry name" value="Thiolase_C"/>
</dbReference>
<reference evidence="7 8" key="1">
    <citation type="submission" date="2016-10" db="EMBL/GenBank/DDBJ databases">
        <authorList>
            <person name="de Groot N.N."/>
        </authorList>
    </citation>
    <scope>NUCLEOTIDE SEQUENCE [LARGE SCALE GENOMIC DNA]</scope>
    <source>
        <strain evidence="7 8">DSM 16859</strain>
    </source>
</reference>
<dbReference type="Proteomes" id="UP000198815">
    <property type="component" value="Unassembled WGS sequence"/>
</dbReference>
<gene>
    <name evidence="7" type="ORF">SAMN05443377_11454</name>
</gene>
<dbReference type="NCBIfam" id="TIGR01930">
    <property type="entry name" value="AcCoA-C-Actrans"/>
    <property type="match status" value="1"/>
</dbReference>
<feature type="domain" description="Thiolase N-terminal" evidence="5">
    <location>
        <begin position="15"/>
        <end position="253"/>
    </location>
</feature>
<evidence type="ECO:0000256" key="1">
    <source>
        <dbReference type="ARBA" id="ARBA00010982"/>
    </source>
</evidence>
<dbReference type="RefSeq" id="WP_091969815.1">
    <property type="nucleotide sequence ID" value="NZ_FOGZ01000014.1"/>
</dbReference>
<dbReference type="InterPro" id="IPR020616">
    <property type="entry name" value="Thiolase_N"/>
</dbReference>
<protein>
    <submittedName>
        <fullName evidence="7">Acetyl-CoA C-acetyltransferase</fullName>
    </submittedName>
</protein>
<evidence type="ECO:0000313" key="7">
    <source>
        <dbReference type="EMBL" id="SER86578.1"/>
    </source>
</evidence>
<dbReference type="OrthoDB" id="4440515at2"/>
<accession>A0A1H9SNX6</accession>
<dbReference type="PANTHER" id="PTHR18919">
    <property type="entry name" value="ACETYL-COA C-ACYLTRANSFERASE"/>
    <property type="match status" value="1"/>
</dbReference>
<evidence type="ECO:0000313" key="8">
    <source>
        <dbReference type="Proteomes" id="UP000198815"/>
    </source>
</evidence>
<dbReference type="InterPro" id="IPR002155">
    <property type="entry name" value="Thiolase"/>
</dbReference>
<evidence type="ECO:0000259" key="5">
    <source>
        <dbReference type="Pfam" id="PF00108"/>
    </source>
</evidence>
<dbReference type="Pfam" id="PF02803">
    <property type="entry name" value="Thiolase_C"/>
    <property type="match status" value="1"/>
</dbReference>
<dbReference type="Gene3D" id="3.40.47.10">
    <property type="match status" value="1"/>
</dbReference>
<dbReference type="GO" id="GO:0016747">
    <property type="term" value="F:acyltransferase activity, transferring groups other than amino-acyl groups"/>
    <property type="evidence" value="ECO:0007669"/>
    <property type="project" value="InterPro"/>
</dbReference>
<evidence type="ECO:0000259" key="6">
    <source>
        <dbReference type="Pfam" id="PF02803"/>
    </source>
</evidence>
<comment type="similarity">
    <text evidence="1 4">Belongs to the thiolase-like superfamily. Thiolase family.</text>
</comment>
<keyword evidence="3 4" id="KW-0012">Acyltransferase</keyword>
<name>A0A1H9SNX6_9ACTN</name>